<keyword evidence="1" id="KW-1133">Transmembrane helix</keyword>
<dbReference type="EMBL" id="CAEZSV010000100">
    <property type="protein sequence ID" value="CAB4554105.1"/>
    <property type="molecule type" value="Genomic_DNA"/>
</dbReference>
<accession>A0A6J6CSA9</accession>
<keyword evidence="1" id="KW-0812">Transmembrane</keyword>
<name>A0A6J6CSA9_9ZZZZ</name>
<evidence type="ECO:0000256" key="1">
    <source>
        <dbReference type="SAM" id="Phobius"/>
    </source>
</evidence>
<gene>
    <name evidence="2" type="ORF">UFOPK1506_00642</name>
</gene>
<organism evidence="2">
    <name type="scientific">freshwater metagenome</name>
    <dbReference type="NCBI Taxonomy" id="449393"/>
    <lineage>
        <taxon>unclassified sequences</taxon>
        <taxon>metagenomes</taxon>
        <taxon>ecological metagenomes</taxon>
    </lineage>
</organism>
<proteinExistence type="predicted"/>
<reference evidence="2" key="1">
    <citation type="submission" date="2020-05" db="EMBL/GenBank/DDBJ databases">
        <authorList>
            <person name="Chiriac C."/>
            <person name="Salcher M."/>
            <person name="Ghai R."/>
            <person name="Kavagutti S V."/>
        </authorList>
    </citation>
    <scope>NUCLEOTIDE SEQUENCE</scope>
</reference>
<sequence>MALTARKIPLVKSIPTARTPEPLLRLVQDLKVADGRSVTTTAFVSLVFGALITSIFMVMALNMALNQDSIKLHRLKIEAQAIADQEEAITAQVARFSSPHMLAKRARTLGMVPSGTPDFLDLRPKSAIEVDVPAQQLEGVKP</sequence>
<evidence type="ECO:0000313" key="2">
    <source>
        <dbReference type="EMBL" id="CAB4554105.1"/>
    </source>
</evidence>
<keyword evidence="1" id="KW-0472">Membrane</keyword>
<protein>
    <submittedName>
        <fullName evidence="2">Unannotated protein</fullName>
    </submittedName>
</protein>
<feature type="transmembrane region" description="Helical" evidence="1">
    <location>
        <begin position="42"/>
        <end position="65"/>
    </location>
</feature>
<dbReference type="AlphaFoldDB" id="A0A6J6CSA9"/>